<evidence type="ECO:0000256" key="1">
    <source>
        <dbReference type="ARBA" id="ARBA00022737"/>
    </source>
</evidence>
<protein>
    <recommendedName>
        <fullName evidence="3">Nucleotide exchange factor Fes1 domain-containing protein</fullName>
    </recommendedName>
</protein>
<dbReference type="Proteomes" id="UP001372834">
    <property type="component" value="Unassembled WGS sequence"/>
</dbReference>
<dbReference type="InterPro" id="IPR050693">
    <property type="entry name" value="Hsp70_NEF-Inhibitors"/>
</dbReference>
<dbReference type="PANTHER" id="PTHR19316:SF18">
    <property type="entry name" value="HSP70-BINDING PROTEIN 1"/>
    <property type="match status" value="1"/>
</dbReference>
<dbReference type="InterPro" id="IPR011989">
    <property type="entry name" value="ARM-like"/>
</dbReference>
<feature type="region of interest" description="Disordered" evidence="2">
    <location>
        <begin position="1"/>
        <end position="23"/>
    </location>
</feature>
<evidence type="ECO:0000313" key="4">
    <source>
        <dbReference type="EMBL" id="KAK6645429.1"/>
    </source>
</evidence>
<evidence type="ECO:0000256" key="2">
    <source>
        <dbReference type="SAM" id="MobiDB-lite"/>
    </source>
</evidence>
<reference evidence="4 5" key="1">
    <citation type="submission" date="2023-10" db="EMBL/GenBank/DDBJ databases">
        <title>Genomes of two closely related lineages of the louse Polyplax serrata with different host specificities.</title>
        <authorList>
            <person name="Martinu J."/>
            <person name="Tarabai H."/>
            <person name="Stefka J."/>
            <person name="Hypsa V."/>
        </authorList>
    </citation>
    <scope>NUCLEOTIDE SEQUENCE [LARGE SCALE GENOMIC DNA]</scope>
    <source>
        <strain evidence="4">HR10_N</strain>
    </source>
</reference>
<dbReference type="Pfam" id="PF08609">
    <property type="entry name" value="Fes1"/>
    <property type="match status" value="1"/>
</dbReference>
<dbReference type="Gene3D" id="1.25.10.10">
    <property type="entry name" value="Leucine-rich Repeat Variant"/>
    <property type="match status" value="1"/>
</dbReference>
<dbReference type="InterPro" id="IPR016024">
    <property type="entry name" value="ARM-type_fold"/>
</dbReference>
<gene>
    <name evidence="4" type="ORF">RUM43_001706</name>
</gene>
<dbReference type="AlphaFoldDB" id="A0AAN8XQR0"/>
<sequence length="356" mass="39768">MSRNSETEDGPSQNSVSGVDCSAEGNLLPVASQPRQPRSLQDLLRYSTEASCALGEPTQVAPARILDEETRNFVEEAIKSVTIDVVEELLKSIKVLKEANSIPEDGDTTQCEEALDNIFDYVDNLDVANDFHKIGGFCILRPCLESMHSSLRWRGAELIAELCQNNPYCQNKVLEIQLMPCLLQMIDSDTEDTVRIKALYAVSCLARDNKEGLEEFVNCDGFSVLLRALQTDIQKLNTKAAFLLTSLCQGNSQIQDNLVNMGYIELLISQLSTNVQICDEGRKSSVEHLLNAVLAIATDNESAQEICRKPELQFKNLLDFVIKNSEDNDQYMEENEYAKSLVQIIFGEPENAEEDR</sequence>
<feature type="compositionally biased region" description="Polar residues" evidence="2">
    <location>
        <begin position="1"/>
        <end position="17"/>
    </location>
</feature>
<accession>A0AAN8XQR0</accession>
<name>A0AAN8XQR0_POLSC</name>
<organism evidence="4 5">
    <name type="scientific">Polyplax serrata</name>
    <name type="common">Common mouse louse</name>
    <dbReference type="NCBI Taxonomy" id="468196"/>
    <lineage>
        <taxon>Eukaryota</taxon>
        <taxon>Metazoa</taxon>
        <taxon>Ecdysozoa</taxon>
        <taxon>Arthropoda</taxon>
        <taxon>Hexapoda</taxon>
        <taxon>Insecta</taxon>
        <taxon>Pterygota</taxon>
        <taxon>Neoptera</taxon>
        <taxon>Paraneoptera</taxon>
        <taxon>Psocodea</taxon>
        <taxon>Troctomorpha</taxon>
        <taxon>Phthiraptera</taxon>
        <taxon>Anoplura</taxon>
        <taxon>Polyplacidae</taxon>
        <taxon>Polyplax</taxon>
    </lineage>
</organism>
<dbReference type="PANTHER" id="PTHR19316">
    <property type="entry name" value="PROTEIN FOLDING REGULATOR"/>
    <property type="match status" value="1"/>
</dbReference>
<keyword evidence="1" id="KW-0677">Repeat</keyword>
<dbReference type="GO" id="GO:0000774">
    <property type="term" value="F:adenyl-nucleotide exchange factor activity"/>
    <property type="evidence" value="ECO:0007669"/>
    <property type="project" value="TreeGrafter"/>
</dbReference>
<comment type="caution">
    <text evidence="4">The sequence shown here is derived from an EMBL/GenBank/DDBJ whole genome shotgun (WGS) entry which is preliminary data.</text>
</comment>
<feature type="domain" description="Nucleotide exchange factor Fes1" evidence="3">
    <location>
        <begin position="40"/>
        <end position="130"/>
    </location>
</feature>
<dbReference type="GO" id="GO:0005783">
    <property type="term" value="C:endoplasmic reticulum"/>
    <property type="evidence" value="ECO:0007669"/>
    <property type="project" value="TreeGrafter"/>
</dbReference>
<evidence type="ECO:0000259" key="3">
    <source>
        <dbReference type="Pfam" id="PF08609"/>
    </source>
</evidence>
<evidence type="ECO:0000313" key="5">
    <source>
        <dbReference type="Proteomes" id="UP001372834"/>
    </source>
</evidence>
<dbReference type="SUPFAM" id="SSF48371">
    <property type="entry name" value="ARM repeat"/>
    <property type="match status" value="1"/>
</dbReference>
<dbReference type="InterPro" id="IPR013918">
    <property type="entry name" value="Nucleotide_exch_fac_Fes1"/>
</dbReference>
<dbReference type="EMBL" id="JAWJWE010000001">
    <property type="protein sequence ID" value="KAK6645429.1"/>
    <property type="molecule type" value="Genomic_DNA"/>
</dbReference>
<proteinExistence type="predicted"/>